<dbReference type="InterPro" id="IPR017441">
    <property type="entry name" value="Protein_kinase_ATP_BS"/>
</dbReference>
<keyword evidence="10" id="KW-0677">Repeat</keyword>
<dbReference type="PROSITE" id="PS51450">
    <property type="entry name" value="LRR"/>
    <property type="match status" value="3"/>
</dbReference>
<evidence type="ECO:0000256" key="1">
    <source>
        <dbReference type="ARBA" id="ARBA00004236"/>
    </source>
</evidence>
<evidence type="ECO:0000256" key="2">
    <source>
        <dbReference type="ARBA" id="ARBA00004479"/>
    </source>
</evidence>
<evidence type="ECO:0000256" key="11">
    <source>
        <dbReference type="ARBA" id="ARBA00022741"/>
    </source>
</evidence>
<gene>
    <name evidence="24" type="ORF">SLEP1_g782</name>
</gene>
<dbReference type="Pfam" id="PF23598">
    <property type="entry name" value="LRR_14"/>
    <property type="match status" value="2"/>
</dbReference>
<dbReference type="InterPro" id="IPR008266">
    <property type="entry name" value="Tyr_kinase_AS"/>
</dbReference>
<feature type="chain" id="PRO_5043629946" description="non-specific serine/threonine protein kinase" evidence="22">
    <location>
        <begin position="27"/>
        <end position="1172"/>
    </location>
</feature>
<keyword evidence="6" id="KW-0433">Leucine-rich repeat</keyword>
<dbReference type="Pfam" id="PF00069">
    <property type="entry name" value="Pkinase"/>
    <property type="match status" value="1"/>
</dbReference>
<evidence type="ECO:0000256" key="22">
    <source>
        <dbReference type="SAM" id="SignalP"/>
    </source>
</evidence>
<keyword evidence="7" id="KW-0808">Transferase</keyword>
<organism evidence="24 25">
    <name type="scientific">Rubroshorea leprosula</name>
    <dbReference type="NCBI Taxonomy" id="152421"/>
    <lineage>
        <taxon>Eukaryota</taxon>
        <taxon>Viridiplantae</taxon>
        <taxon>Streptophyta</taxon>
        <taxon>Embryophyta</taxon>
        <taxon>Tracheophyta</taxon>
        <taxon>Spermatophyta</taxon>
        <taxon>Magnoliopsida</taxon>
        <taxon>eudicotyledons</taxon>
        <taxon>Gunneridae</taxon>
        <taxon>Pentapetalae</taxon>
        <taxon>rosids</taxon>
        <taxon>malvids</taxon>
        <taxon>Malvales</taxon>
        <taxon>Dipterocarpaceae</taxon>
        <taxon>Rubroshorea</taxon>
    </lineage>
</organism>
<evidence type="ECO:0000256" key="5">
    <source>
        <dbReference type="ARBA" id="ARBA00022553"/>
    </source>
</evidence>
<dbReference type="FunFam" id="3.30.200.20:FF:000309">
    <property type="entry name" value="Leucine-rich repeat receptor protein kinase MSP1"/>
    <property type="match status" value="1"/>
</dbReference>
<dbReference type="PROSITE" id="PS00109">
    <property type="entry name" value="PROTEIN_KINASE_TYR"/>
    <property type="match status" value="1"/>
</dbReference>
<evidence type="ECO:0000256" key="6">
    <source>
        <dbReference type="ARBA" id="ARBA00022614"/>
    </source>
</evidence>
<dbReference type="SUPFAM" id="SSF52047">
    <property type="entry name" value="RNI-like"/>
    <property type="match status" value="1"/>
</dbReference>
<dbReference type="Gene3D" id="3.30.200.20">
    <property type="entry name" value="Phosphorylase Kinase, domain 1"/>
    <property type="match status" value="1"/>
</dbReference>
<evidence type="ECO:0000256" key="4">
    <source>
        <dbReference type="ARBA" id="ARBA00022527"/>
    </source>
</evidence>
<evidence type="ECO:0000313" key="25">
    <source>
        <dbReference type="Proteomes" id="UP001054252"/>
    </source>
</evidence>
<dbReference type="Pfam" id="PF00560">
    <property type="entry name" value="LRR_1"/>
    <property type="match status" value="2"/>
</dbReference>
<feature type="signal peptide" evidence="22">
    <location>
        <begin position="1"/>
        <end position="26"/>
    </location>
</feature>
<dbReference type="AlphaFoldDB" id="A0AAV5HKE9"/>
<dbReference type="EMBL" id="BPVZ01000001">
    <property type="protein sequence ID" value="GKU86233.1"/>
    <property type="molecule type" value="Genomic_DNA"/>
</dbReference>
<keyword evidence="14 21" id="KW-1133">Transmembrane helix</keyword>
<evidence type="ECO:0000256" key="13">
    <source>
        <dbReference type="ARBA" id="ARBA00022840"/>
    </source>
</evidence>
<name>A0AAV5HKE9_9ROSI</name>
<evidence type="ECO:0000259" key="23">
    <source>
        <dbReference type="PROSITE" id="PS50011"/>
    </source>
</evidence>
<keyword evidence="11 20" id="KW-0547">Nucleotide-binding</keyword>
<dbReference type="Proteomes" id="UP001054252">
    <property type="component" value="Unassembled WGS sequence"/>
</dbReference>
<comment type="caution">
    <text evidence="24">The sequence shown here is derived from an EMBL/GenBank/DDBJ whole genome shotgun (WGS) entry which is preliminary data.</text>
</comment>
<dbReference type="InterPro" id="IPR013210">
    <property type="entry name" value="LRR_N_plant-typ"/>
</dbReference>
<dbReference type="GO" id="GO:0005886">
    <property type="term" value="C:plasma membrane"/>
    <property type="evidence" value="ECO:0007669"/>
    <property type="project" value="UniProtKB-SubCell"/>
</dbReference>
<dbReference type="Gene3D" id="1.10.510.10">
    <property type="entry name" value="Transferase(Phosphotransferase) domain 1"/>
    <property type="match status" value="1"/>
</dbReference>
<evidence type="ECO:0000256" key="15">
    <source>
        <dbReference type="ARBA" id="ARBA00023136"/>
    </source>
</evidence>
<dbReference type="InterPro" id="IPR055414">
    <property type="entry name" value="LRR_R13L4/SHOC2-like"/>
</dbReference>
<keyword evidence="25" id="KW-1185">Reference proteome</keyword>
<evidence type="ECO:0000256" key="17">
    <source>
        <dbReference type="ARBA" id="ARBA00023180"/>
    </source>
</evidence>
<keyword evidence="4" id="KW-0723">Serine/threonine-protein kinase</keyword>
<evidence type="ECO:0000256" key="21">
    <source>
        <dbReference type="SAM" id="Phobius"/>
    </source>
</evidence>
<dbReference type="PANTHER" id="PTHR48053">
    <property type="entry name" value="LEUCINE RICH REPEAT FAMILY PROTEIN, EXPRESSED"/>
    <property type="match status" value="1"/>
</dbReference>
<keyword evidence="12" id="KW-0418">Kinase</keyword>
<dbReference type="SUPFAM" id="SSF52058">
    <property type="entry name" value="L domain-like"/>
    <property type="match status" value="2"/>
</dbReference>
<dbReference type="GO" id="GO:0009653">
    <property type="term" value="P:anatomical structure morphogenesis"/>
    <property type="evidence" value="ECO:0007669"/>
    <property type="project" value="UniProtKB-ARBA"/>
</dbReference>
<evidence type="ECO:0000256" key="12">
    <source>
        <dbReference type="ARBA" id="ARBA00022777"/>
    </source>
</evidence>
<keyword evidence="13 20" id="KW-0067">ATP-binding</keyword>
<comment type="subcellular location">
    <subcellularLocation>
        <location evidence="1">Cell membrane</location>
    </subcellularLocation>
    <subcellularLocation>
        <location evidence="2">Membrane</location>
        <topology evidence="2">Single-pass type I membrane protein</topology>
    </subcellularLocation>
</comment>
<keyword evidence="9 22" id="KW-0732">Signal</keyword>
<dbReference type="GO" id="GO:0099402">
    <property type="term" value="P:plant organ development"/>
    <property type="evidence" value="ECO:0007669"/>
    <property type="project" value="UniProtKB-ARBA"/>
</dbReference>
<protein>
    <recommendedName>
        <fullName evidence="3">non-specific serine/threonine protein kinase</fullName>
        <ecNumber evidence="3">2.7.11.1</ecNumber>
    </recommendedName>
</protein>
<keyword evidence="5" id="KW-0597">Phosphoprotein</keyword>
<comment type="catalytic activity">
    <reaction evidence="19">
        <text>L-seryl-[protein] + ATP = O-phospho-L-seryl-[protein] + ADP + H(+)</text>
        <dbReference type="Rhea" id="RHEA:17989"/>
        <dbReference type="Rhea" id="RHEA-COMP:9863"/>
        <dbReference type="Rhea" id="RHEA-COMP:11604"/>
        <dbReference type="ChEBI" id="CHEBI:15378"/>
        <dbReference type="ChEBI" id="CHEBI:29999"/>
        <dbReference type="ChEBI" id="CHEBI:30616"/>
        <dbReference type="ChEBI" id="CHEBI:83421"/>
        <dbReference type="ChEBI" id="CHEBI:456216"/>
        <dbReference type="EC" id="2.7.11.1"/>
    </reaction>
</comment>
<feature type="domain" description="Protein kinase" evidence="23">
    <location>
        <begin position="877"/>
        <end position="1172"/>
    </location>
</feature>
<proteinExistence type="predicted"/>
<evidence type="ECO:0000256" key="10">
    <source>
        <dbReference type="ARBA" id="ARBA00022737"/>
    </source>
</evidence>
<dbReference type="PROSITE" id="PS00107">
    <property type="entry name" value="PROTEIN_KINASE_ATP"/>
    <property type="match status" value="1"/>
</dbReference>
<keyword evidence="16" id="KW-0675">Receptor</keyword>
<keyword evidence="15 21" id="KW-0472">Membrane</keyword>
<evidence type="ECO:0000256" key="16">
    <source>
        <dbReference type="ARBA" id="ARBA00023170"/>
    </source>
</evidence>
<dbReference type="InterPro" id="IPR000719">
    <property type="entry name" value="Prot_kinase_dom"/>
</dbReference>
<dbReference type="PANTHER" id="PTHR48053:SF32">
    <property type="entry name" value="LEUCINE RICH REPEAT FAMILY PROTEIN, EXPRESSED"/>
    <property type="match status" value="1"/>
</dbReference>
<evidence type="ECO:0000256" key="18">
    <source>
        <dbReference type="ARBA" id="ARBA00047899"/>
    </source>
</evidence>
<sequence length="1172" mass="129889">MKSSLKSSLLLFQIFLFSLLPLKITASPRTQAEALIQWKKSLSFSPPSLNTWSTNNIGNLCNWTFITCDSSMRMVSEINLISANIMGTLAQFHFSPFSNLTRFDLHNNSLVGSIPPAIGNLSKLTHLDLSYNSLVDIMPSEIGQLKELQFLNLFNNSLNSSIPYQVTHLQKVRYLNLGWNSLTTPDWSKFLGMPSLIHLEFSFDDLKSNFPYFIINCPNLTFLNLSFNSLTGAIPELVFTNLVKLEALSFSHNKFQGPIPSSLDQLKNLKILDLSSNFLNSTIPFGLGSCINLTFLALANNQLTGQLPLSFSNLLKISKLGLSDNFLYGQIPPSLIGNWTQLISLQLQNNNFTGKIPSEIGLLTKLRFLYLYNNKLSASIPLEIENLKNLVQLDLSGNQLSSSIPLTLWSLPNLQILRLFGNNLTGIIPPEIGKMVSLQSLDLNTNQLNGELPANISSLTNLGAISLFNNNFSGSIPRDFGKYSPSLRYVSFSNNNFSGELPPELCSGFLLENITVNGNKFTGSLPTCLKNCTSLKRVLFDGNQFTGDITNAFGVHPNLDFISLRDNQFTGEMSSQWGECQNLTNLQMDRNRIFGQIPAELGKLNQLRILSLSSNDLFGNIPDELGNLSKLFNLSLSKNHLTNHIPRDIGDLQNLIYLDLSENNLTGSIPEEFGNFKNLLRLDLSHNNISGDIPHELGNLISIQIILDLSSNSLSGAIPQDLSKLASLENFNVSHNHLSGKIPASLSSMISLLTFDFSYNELTGPIPTSRQFQNASSEAFVGNSGLCGNVNGLTPCSSSSRNNKSSKINTKVLTIVLVPICAILALISIAIMILMHRGRNKLHDEEAKRRSRSDETMIWGKERKFTFGEIVKATEDFDDKYYIGRGAFGSVYKALLSRGQVVAVKKLSIPNSSDILATNLQSFENEIRVLTEIRHRNIIRLYGSCSVSGCMYLVYEYVEKGSLRNVLYGVGEVELGWATRVRIVKGLAHALAYLHHDCSPPIVHRDISLNNILLESELEPKLSDFGVARFLDPNSSNWTIVAGSYGYMAPELALTMRVTDKCDVYSFGVVTLEVIMGRHPGELLNSLSSPTFSLDNNEVLLQDVLDPRLPSPTRQIAKEVVFVVKIGLACTRMVPESRPTMRFVAQELSTRKQACLVEPLETITISKLISGH</sequence>
<dbReference type="InterPro" id="IPR001611">
    <property type="entry name" value="Leu-rich_rpt"/>
</dbReference>
<dbReference type="EC" id="2.7.11.1" evidence="3"/>
<dbReference type="SMART" id="SM00365">
    <property type="entry name" value="LRR_SD22"/>
    <property type="match status" value="7"/>
</dbReference>
<dbReference type="InterPro" id="IPR032675">
    <property type="entry name" value="LRR_dom_sf"/>
</dbReference>
<dbReference type="Pfam" id="PF08263">
    <property type="entry name" value="LRRNT_2"/>
    <property type="match status" value="1"/>
</dbReference>
<evidence type="ECO:0000256" key="20">
    <source>
        <dbReference type="PROSITE-ProRule" id="PRU10141"/>
    </source>
</evidence>
<dbReference type="GO" id="GO:0005524">
    <property type="term" value="F:ATP binding"/>
    <property type="evidence" value="ECO:0007669"/>
    <property type="project" value="UniProtKB-UniRule"/>
</dbReference>
<dbReference type="SMART" id="SM00369">
    <property type="entry name" value="LRR_TYP"/>
    <property type="match status" value="13"/>
</dbReference>
<dbReference type="InterPro" id="IPR003591">
    <property type="entry name" value="Leu-rich_rpt_typical-subtyp"/>
</dbReference>
<dbReference type="FunFam" id="3.80.10.10:FF:000383">
    <property type="entry name" value="Leucine-rich repeat receptor protein kinase EMS1"/>
    <property type="match status" value="1"/>
</dbReference>
<comment type="catalytic activity">
    <reaction evidence="18">
        <text>L-threonyl-[protein] + ATP = O-phospho-L-threonyl-[protein] + ADP + H(+)</text>
        <dbReference type="Rhea" id="RHEA:46608"/>
        <dbReference type="Rhea" id="RHEA-COMP:11060"/>
        <dbReference type="Rhea" id="RHEA-COMP:11605"/>
        <dbReference type="ChEBI" id="CHEBI:15378"/>
        <dbReference type="ChEBI" id="CHEBI:30013"/>
        <dbReference type="ChEBI" id="CHEBI:30616"/>
        <dbReference type="ChEBI" id="CHEBI:61977"/>
        <dbReference type="ChEBI" id="CHEBI:456216"/>
        <dbReference type="EC" id="2.7.11.1"/>
    </reaction>
</comment>
<dbReference type="FunFam" id="3.80.10.10:FF:000400">
    <property type="entry name" value="Nuclear pore complex protein NUP107"/>
    <property type="match status" value="1"/>
</dbReference>
<dbReference type="Gene3D" id="3.80.10.10">
    <property type="entry name" value="Ribonuclease Inhibitor"/>
    <property type="match status" value="5"/>
</dbReference>
<keyword evidence="17" id="KW-0325">Glycoprotein</keyword>
<dbReference type="InterPro" id="IPR051716">
    <property type="entry name" value="Plant_RL_S/T_kinase"/>
</dbReference>
<dbReference type="FunFam" id="3.80.10.10:FF:000095">
    <property type="entry name" value="LRR receptor-like serine/threonine-protein kinase GSO1"/>
    <property type="match status" value="2"/>
</dbReference>
<dbReference type="Pfam" id="PF13855">
    <property type="entry name" value="LRR_8"/>
    <property type="match status" value="2"/>
</dbReference>
<dbReference type="InterPro" id="IPR011009">
    <property type="entry name" value="Kinase-like_dom_sf"/>
</dbReference>
<dbReference type="PROSITE" id="PS50011">
    <property type="entry name" value="PROTEIN_KINASE_DOM"/>
    <property type="match status" value="1"/>
</dbReference>
<feature type="transmembrane region" description="Helical" evidence="21">
    <location>
        <begin position="812"/>
        <end position="834"/>
    </location>
</feature>
<evidence type="ECO:0000256" key="8">
    <source>
        <dbReference type="ARBA" id="ARBA00022692"/>
    </source>
</evidence>
<dbReference type="GO" id="GO:0004674">
    <property type="term" value="F:protein serine/threonine kinase activity"/>
    <property type="evidence" value="ECO:0007669"/>
    <property type="project" value="UniProtKB-KW"/>
</dbReference>
<dbReference type="FunFam" id="1.10.510.10:FF:000445">
    <property type="entry name" value="MDIS1-interacting receptor like kinase 2"/>
    <property type="match status" value="1"/>
</dbReference>
<evidence type="ECO:0000256" key="3">
    <source>
        <dbReference type="ARBA" id="ARBA00012513"/>
    </source>
</evidence>
<reference evidence="24 25" key="1">
    <citation type="journal article" date="2021" name="Commun. Biol.">
        <title>The genome of Shorea leprosula (Dipterocarpaceae) highlights the ecological relevance of drought in aseasonal tropical rainforests.</title>
        <authorList>
            <person name="Ng K.K.S."/>
            <person name="Kobayashi M.J."/>
            <person name="Fawcett J.A."/>
            <person name="Hatakeyama M."/>
            <person name="Paape T."/>
            <person name="Ng C.H."/>
            <person name="Ang C.C."/>
            <person name="Tnah L.H."/>
            <person name="Lee C.T."/>
            <person name="Nishiyama T."/>
            <person name="Sese J."/>
            <person name="O'Brien M.J."/>
            <person name="Copetti D."/>
            <person name="Mohd Noor M.I."/>
            <person name="Ong R.C."/>
            <person name="Putra M."/>
            <person name="Sireger I.Z."/>
            <person name="Indrioko S."/>
            <person name="Kosugi Y."/>
            <person name="Izuno A."/>
            <person name="Isagi Y."/>
            <person name="Lee S.L."/>
            <person name="Shimizu K.K."/>
        </authorList>
    </citation>
    <scope>NUCLEOTIDE SEQUENCE [LARGE SCALE GENOMIC DNA]</scope>
    <source>
        <strain evidence="24">214</strain>
    </source>
</reference>
<evidence type="ECO:0000313" key="24">
    <source>
        <dbReference type="EMBL" id="GKU86233.1"/>
    </source>
</evidence>
<feature type="binding site" evidence="20">
    <location>
        <position position="906"/>
    </location>
    <ligand>
        <name>ATP</name>
        <dbReference type="ChEBI" id="CHEBI:30616"/>
    </ligand>
</feature>
<keyword evidence="8 21" id="KW-0812">Transmembrane</keyword>
<evidence type="ECO:0000256" key="19">
    <source>
        <dbReference type="ARBA" id="ARBA00048679"/>
    </source>
</evidence>
<evidence type="ECO:0000256" key="14">
    <source>
        <dbReference type="ARBA" id="ARBA00022989"/>
    </source>
</evidence>
<evidence type="ECO:0000256" key="9">
    <source>
        <dbReference type="ARBA" id="ARBA00022729"/>
    </source>
</evidence>
<evidence type="ECO:0000256" key="7">
    <source>
        <dbReference type="ARBA" id="ARBA00022679"/>
    </source>
</evidence>
<dbReference type="SUPFAM" id="SSF56112">
    <property type="entry name" value="Protein kinase-like (PK-like)"/>
    <property type="match status" value="1"/>
</dbReference>
<accession>A0AAV5HKE9</accession>